<evidence type="ECO:0000313" key="1">
    <source>
        <dbReference type="EMBL" id="RIV89486.1"/>
    </source>
</evidence>
<protein>
    <recommendedName>
        <fullName evidence="3">DUF2336 domain-containing protein</fullName>
    </recommendedName>
</protein>
<sequence length="319" mass="33697">MAGGMSGDSPGTPSIEQVEAVMRFELSRGDALLASTQPVLAHLISSGDQVQFSDEIIARIRGMAGHAARQLLDAVAGADGALDREALLSLHREPLTEAILADSGFLAHAHALALETHWADKLHQRCGLDPVLTPFLQELTAVADPDIAGAAMHVLAAQARFVQQQRRMELTLGELPADLFHRLLLALRGLDDLPDPAAELAEAHLRQAFDEAASRAGQMAQLLLALEHEADRALALDHAGLALFASALALATGQSRDLAIHALGENQLARLALALRAAGLPQSAVEAQFLLLHPEITLPPGFDGLSAERAAALLALARD</sequence>
<dbReference type="Proteomes" id="UP000265366">
    <property type="component" value="Unassembled WGS sequence"/>
</dbReference>
<organism evidence="1 2">
    <name type="scientific">Aurantiacibacter xanthus</name>
    <dbReference type="NCBI Taxonomy" id="1784712"/>
    <lineage>
        <taxon>Bacteria</taxon>
        <taxon>Pseudomonadati</taxon>
        <taxon>Pseudomonadota</taxon>
        <taxon>Alphaproteobacteria</taxon>
        <taxon>Sphingomonadales</taxon>
        <taxon>Erythrobacteraceae</taxon>
        <taxon>Aurantiacibacter</taxon>
    </lineage>
</organism>
<evidence type="ECO:0000313" key="2">
    <source>
        <dbReference type="Proteomes" id="UP000265366"/>
    </source>
</evidence>
<comment type="caution">
    <text evidence="1">The sequence shown here is derived from an EMBL/GenBank/DDBJ whole genome shotgun (WGS) entry which is preliminary data.</text>
</comment>
<dbReference type="AlphaFoldDB" id="A0A3A1P964"/>
<accession>A0A3A1P964</accession>
<gene>
    <name evidence="1" type="ORF">D2V17_06560</name>
</gene>
<dbReference type="EMBL" id="QXFM01000064">
    <property type="protein sequence ID" value="RIV89486.1"/>
    <property type="molecule type" value="Genomic_DNA"/>
</dbReference>
<evidence type="ECO:0008006" key="3">
    <source>
        <dbReference type="Google" id="ProtNLM"/>
    </source>
</evidence>
<proteinExistence type="predicted"/>
<reference evidence="1 2" key="1">
    <citation type="submission" date="2018-08" db="EMBL/GenBank/DDBJ databases">
        <title>Erythrobacter zhengii sp.nov., a bacterium isolated from deep-sea sediment.</title>
        <authorList>
            <person name="Fang C."/>
            <person name="Wu Y.-H."/>
            <person name="Sun C."/>
            <person name="Wang H."/>
            <person name="Cheng H."/>
            <person name="Meng F.-X."/>
            <person name="Wang C.-S."/>
            <person name="Xu X.-W."/>
        </authorList>
    </citation>
    <scope>NUCLEOTIDE SEQUENCE [LARGE SCALE GENOMIC DNA]</scope>
    <source>
        <strain evidence="1 2">CCTCC AB 2015396</strain>
    </source>
</reference>
<name>A0A3A1P964_9SPHN</name>
<keyword evidence="2" id="KW-1185">Reference proteome</keyword>